<dbReference type="InterPro" id="IPR036322">
    <property type="entry name" value="WD40_repeat_dom_sf"/>
</dbReference>
<dbReference type="AlphaFoldDB" id="C1MII0"/>
<dbReference type="InterPro" id="IPR015943">
    <property type="entry name" value="WD40/YVTN_repeat-like_dom_sf"/>
</dbReference>
<organism evidence="2">
    <name type="scientific">Micromonas pusilla (strain CCMP1545)</name>
    <name type="common">Picoplanktonic green alga</name>
    <dbReference type="NCBI Taxonomy" id="564608"/>
    <lineage>
        <taxon>Eukaryota</taxon>
        <taxon>Viridiplantae</taxon>
        <taxon>Chlorophyta</taxon>
        <taxon>Mamiellophyceae</taxon>
        <taxon>Mamiellales</taxon>
        <taxon>Mamiellaceae</taxon>
        <taxon>Micromonas</taxon>
    </lineage>
</organism>
<evidence type="ECO:0000313" key="1">
    <source>
        <dbReference type="EMBL" id="EEH60386.1"/>
    </source>
</evidence>
<dbReference type="EMBL" id="GG663735">
    <property type="protein sequence ID" value="EEH60386.1"/>
    <property type="molecule type" value="Genomic_DNA"/>
</dbReference>
<dbReference type="RefSeq" id="XP_003055134.1">
    <property type="nucleotide sequence ID" value="XM_003055088.1"/>
</dbReference>
<name>C1MII0_MICPC</name>
<sequence length="468" mass="46422">MDADGFIVMDMGYGVPENAAPPPAAGAEVKVQAPAATAAATVTVTATATAQDVAAAPALVPEPAEAPPATGAALVATYKRPIQTIELKKEVVALHFLGGAVDASDAAPRMLMTATSDGCVRLFEAGARRAAGMVRGPKCGIVDAASAGTEAYLVPADAAEGIARVDLSNGRELGGLSCRGDGDDDETAARELSCVAAGERGSSIVVAAGEGGDVFVWDTRVGPRGSSRRSVGGAARSNAGCAPVMTLHVAGAARVSSLALGGYGDVAGAAPASVAVVASNGAKVFDLRNGGSGSSRPTRLQSREPGTRWCGVAKTSGGEFATLSTTGDVTAWRQSGAGYAPVRTMRNVAGVTENTNSHSSNASFAPAFATSAGSLAVAANGDVVSAFDVTDGSTASEWNISDGMASAGGGNGFVRNGWGHGVNDDGEIVSLRAAAFGFGAESQSFGASSFALGFTDGVVRVYGPGDSR</sequence>
<accession>C1MII0</accession>
<reference evidence="1 2" key="1">
    <citation type="journal article" date="2009" name="Science">
        <title>Green evolution and dynamic adaptations revealed by genomes of the marine picoeukaryotes Micromonas.</title>
        <authorList>
            <person name="Worden A.Z."/>
            <person name="Lee J.H."/>
            <person name="Mock T."/>
            <person name="Rouze P."/>
            <person name="Simmons M.P."/>
            <person name="Aerts A.L."/>
            <person name="Allen A.E."/>
            <person name="Cuvelier M.L."/>
            <person name="Derelle E."/>
            <person name="Everett M.V."/>
            <person name="Foulon E."/>
            <person name="Grimwood J."/>
            <person name="Gundlach H."/>
            <person name="Henrissat B."/>
            <person name="Napoli C."/>
            <person name="McDonald S.M."/>
            <person name="Parker M.S."/>
            <person name="Rombauts S."/>
            <person name="Salamov A."/>
            <person name="Von Dassow P."/>
            <person name="Badger J.H."/>
            <person name="Coutinho P.M."/>
            <person name="Demir E."/>
            <person name="Dubchak I."/>
            <person name="Gentemann C."/>
            <person name="Eikrem W."/>
            <person name="Gready J.E."/>
            <person name="John U."/>
            <person name="Lanier W."/>
            <person name="Lindquist E.A."/>
            <person name="Lucas S."/>
            <person name="Mayer K.F."/>
            <person name="Moreau H."/>
            <person name="Not F."/>
            <person name="Otillar R."/>
            <person name="Panaud O."/>
            <person name="Pangilinan J."/>
            <person name="Paulsen I."/>
            <person name="Piegu B."/>
            <person name="Poliakov A."/>
            <person name="Robbens S."/>
            <person name="Schmutz J."/>
            <person name="Toulza E."/>
            <person name="Wyss T."/>
            <person name="Zelensky A."/>
            <person name="Zhou K."/>
            <person name="Armbrust E.V."/>
            <person name="Bhattacharya D."/>
            <person name="Goodenough U.W."/>
            <person name="Van de Peer Y."/>
            <person name="Grigoriev I.V."/>
        </authorList>
    </citation>
    <scope>NUCLEOTIDE SEQUENCE [LARGE SCALE GENOMIC DNA]</scope>
    <source>
        <strain evidence="1 2">CCMP1545</strain>
    </source>
</reference>
<dbReference type="KEGG" id="mpp:MICPUCDRAFT_61637"/>
<dbReference type="STRING" id="564608.C1MII0"/>
<dbReference type="OrthoDB" id="10686496at2759"/>
<dbReference type="Proteomes" id="UP000001876">
    <property type="component" value="Unassembled WGS sequence"/>
</dbReference>
<keyword evidence="2" id="KW-1185">Reference proteome</keyword>
<proteinExistence type="predicted"/>
<dbReference type="GeneID" id="9680517"/>
<dbReference type="SUPFAM" id="SSF50978">
    <property type="entry name" value="WD40 repeat-like"/>
    <property type="match status" value="1"/>
</dbReference>
<protein>
    <submittedName>
        <fullName evidence="1">Predicted protein</fullName>
    </submittedName>
</protein>
<dbReference type="Gene3D" id="2.130.10.10">
    <property type="entry name" value="YVTN repeat-like/Quinoprotein amine dehydrogenase"/>
    <property type="match status" value="1"/>
</dbReference>
<evidence type="ECO:0000313" key="2">
    <source>
        <dbReference type="Proteomes" id="UP000001876"/>
    </source>
</evidence>
<gene>
    <name evidence="1" type="ORF">MICPUCDRAFT_61637</name>
</gene>